<gene>
    <name evidence="2" type="ORF">NLJ89_g6130</name>
</gene>
<reference evidence="2" key="1">
    <citation type="submission" date="2022-07" db="EMBL/GenBank/DDBJ databases">
        <title>Genome Sequence of Agrocybe chaxingu.</title>
        <authorList>
            <person name="Buettner E."/>
        </authorList>
    </citation>
    <scope>NUCLEOTIDE SEQUENCE</scope>
    <source>
        <strain evidence="2">MP-N11</strain>
    </source>
</reference>
<feature type="transmembrane region" description="Helical" evidence="1">
    <location>
        <begin position="193"/>
        <end position="216"/>
    </location>
</feature>
<keyword evidence="1" id="KW-0472">Membrane</keyword>
<feature type="transmembrane region" description="Helical" evidence="1">
    <location>
        <begin position="237"/>
        <end position="260"/>
    </location>
</feature>
<organism evidence="2 3">
    <name type="scientific">Agrocybe chaxingu</name>
    <dbReference type="NCBI Taxonomy" id="84603"/>
    <lineage>
        <taxon>Eukaryota</taxon>
        <taxon>Fungi</taxon>
        <taxon>Dikarya</taxon>
        <taxon>Basidiomycota</taxon>
        <taxon>Agaricomycotina</taxon>
        <taxon>Agaricomycetes</taxon>
        <taxon>Agaricomycetidae</taxon>
        <taxon>Agaricales</taxon>
        <taxon>Agaricineae</taxon>
        <taxon>Strophariaceae</taxon>
        <taxon>Agrocybe</taxon>
    </lineage>
</organism>
<dbReference type="AlphaFoldDB" id="A0A9W8JYV9"/>
<evidence type="ECO:0000256" key="1">
    <source>
        <dbReference type="SAM" id="Phobius"/>
    </source>
</evidence>
<protein>
    <submittedName>
        <fullName evidence="2">Uncharacterized protein</fullName>
    </submittedName>
</protein>
<evidence type="ECO:0000313" key="3">
    <source>
        <dbReference type="Proteomes" id="UP001148786"/>
    </source>
</evidence>
<proteinExistence type="predicted"/>
<name>A0A9W8JYV9_9AGAR</name>
<sequence>MSSDPASSRPDYPLERASYYGQFIGGILIGGSSFQFPAPVPSPCTFVSPGVPRNQHMGIHSICHISVQGDIFQRATLGLDRLQPRSRSAACRGMDRTGLDGDAHVDKPSESFARRREHVSENAVDTQVDGFGFGYGGRPDEQPAYEFQLMDVGDCVPVYAPRHSYCSVLGILTVVEGLRPHATFFIGKSLTYGIYWVSLTVSFNVLITLLICGRLLSSYLNLRRIGGTALARERLGVIAILVESAFPFSACGVVMAVLYGIGSPAAVGSAEVWGVIVGLSPQLIILRVAMGRAVTSETLMVVPPHRSSKTRGATGGIYFNSDEVDS</sequence>
<dbReference type="EMBL" id="JANKHO010000629">
    <property type="protein sequence ID" value="KAJ3507744.1"/>
    <property type="molecule type" value="Genomic_DNA"/>
</dbReference>
<feature type="transmembrane region" description="Helical" evidence="1">
    <location>
        <begin position="272"/>
        <end position="290"/>
    </location>
</feature>
<dbReference type="Proteomes" id="UP001148786">
    <property type="component" value="Unassembled WGS sequence"/>
</dbReference>
<keyword evidence="3" id="KW-1185">Reference proteome</keyword>
<dbReference type="OrthoDB" id="3351617at2759"/>
<accession>A0A9W8JYV9</accession>
<comment type="caution">
    <text evidence="2">The sequence shown here is derived from an EMBL/GenBank/DDBJ whole genome shotgun (WGS) entry which is preliminary data.</text>
</comment>
<keyword evidence="1" id="KW-1133">Transmembrane helix</keyword>
<keyword evidence="1" id="KW-0812">Transmembrane</keyword>
<evidence type="ECO:0000313" key="2">
    <source>
        <dbReference type="EMBL" id="KAJ3507744.1"/>
    </source>
</evidence>